<accession>A0A3S0R5Y8</accession>
<evidence type="ECO:0000313" key="5">
    <source>
        <dbReference type="Proteomes" id="UP000287910"/>
    </source>
</evidence>
<evidence type="ECO:0000313" key="4">
    <source>
        <dbReference type="EMBL" id="RUL51916.1"/>
    </source>
</evidence>
<dbReference type="PANTHER" id="PTHR43308:SF5">
    <property type="entry name" value="S-LAYER PROTEIN _ PEPTIDOGLYCAN ENDO-BETA-N-ACETYLGLUCOSAMINIDASE"/>
    <property type="match status" value="1"/>
</dbReference>
<dbReference type="RefSeq" id="WP_126659272.1">
    <property type="nucleotide sequence ID" value="NZ_RYYR01000013.1"/>
</dbReference>
<dbReference type="EMBL" id="RYYR01000013">
    <property type="protein sequence ID" value="RUL51916.1"/>
    <property type="molecule type" value="Genomic_DNA"/>
</dbReference>
<sequence>MKSVRIFIVLLITCGLFAAQPAFAAEKPIDHYFFEDVDYDHMAYEEFERFVYADLLDGFKETEVYEEDGEVYEYTSILLKPDKTITRAEFTKMLVSAMNLTSGGIKKSFPDVKPSAWYYDYVQIASSRGIVAGKDDGSFKPNEKITRAQMAVMIYRAFQSTVDFSATGTPFKDVPQKNYAFEAIAKTAGAGIVKGYGDTFKPNNFALRSHAVMLIDRALHQEPGTTDDELAVIQTVDRNVTEELLYSEQQNLEALEALYRETTIGYYLAYSLDSLSLLDDPENSEGSISMVQVGEHSSNLVSLNKRFAEVRVDNLKVHISMSEPDMSFEMTIDISGNAFLKKTEDGTWKIYNIVQDEENSEEMFTSAMTGN</sequence>
<dbReference type="PROSITE" id="PS51272">
    <property type="entry name" value="SLH"/>
    <property type="match status" value="3"/>
</dbReference>
<dbReference type="AlphaFoldDB" id="A0A3S0R5Y8"/>
<name>A0A3S0R5Y8_9BACI</name>
<dbReference type="PANTHER" id="PTHR43308">
    <property type="entry name" value="OUTER MEMBRANE PROTEIN ALPHA-RELATED"/>
    <property type="match status" value="1"/>
</dbReference>
<feature type="domain" description="SLH" evidence="3">
    <location>
        <begin position="30"/>
        <end position="104"/>
    </location>
</feature>
<feature type="signal peptide" evidence="2">
    <location>
        <begin position="1"/>
        <end position="24"/>
    </location>
</feature>
<keyword evidence="1 2" id="KW-0732">Signal</keyword>
<evidence type="ECO:0000256" key="1">
    <source>
        <dbReference type="ARBA" id="ARBA00022729"/>
    </source>
</evidence>
<evidence type="ECO:0000259" key="3">
    <source>
        <dbReference type="PROSITE" id="PS51272"/>
    </source>
</evidence>
<gene>
    <name evidence="4" type="ORF">EK386_11285</name>
</gene>
<dbReference type="InterPro" id="IPR001119">
    <property type="entry name" value="SLH_dom"/>
</dbReference>
<protein>
    <submittedName>
        <fullName evidence="4">S-layer homology domain-containing protein</fullName>
    </submittedName>
</protein>
<feature type="domain" description="SLH" evidence="3">
    <location>
        <begin position="105"/>
        <end position="168"/>
    </location>
</feature>
<evidence type="ECO:0000256" key="2">
    <source>
        <dbReference type="SAM" id="SignalP"/>
    </source>
</evidence>
<organism evidence="4 5">
    <name type="scientific">Lysinibacillus antri</name>
    <dbReference type="NCBI Taxonomy" id="2498145"/>
    <lineage>
        <taxon>Bacteria</taxon>
        <taxon>Bacillati</taxon>
        <taxon>Bacillota</taxon>
        <taxon>Bacilli</taxon>
        <taxon>Bacillales</taxon>
        <taxon>Bacillaceae</taxon>
        <taxon>Lysinibacillus</taxon>
    </lineage>
</organism>
<proteinExistence type="predicted"/>
<dbReference type="Pfam" id="PF00395">
    <property type="entry name" value="SLH"/>
    <property type="match status" value="2"/>
</dbReference>
<dbReference type="InterPro" id="IPR051465">
    <property type="entry name" value="Cell_Envelope_Struct_Comp"/>
</dbReference>
<keyword evidence="5" id="KW-1185">Reference proteome</keyword>
<feature type="domain" description="SLH" evidence="3">
    <location>
        <begin position="170"/>
        <end position="229"/>
    </location>
</feature>
<comment type="caution">
    <text evidence="4">The sequence shown here is derived from an EMBL/GenBank/DDBJ whole genome shotgun (WGS) entry which is preliminary data.</text>
</comment>
<dbReference type="Proteomes" id="UP000287910">
    <property type="component" value="Unassembled WGS sequence"/>
</dbReference>
<feature type="chain" id="PRO_5018766997" evidence="2">
    <location>
        <begin position="25"/>
        <end position="371"/>
    </location>
</feature>
<reference evidence="4 5" key="1">
    <citation type="submission" date="2018-12" db="EMBL/GenBank/DDBJ databases">
        <title>Lysinibacillus antri sp. nov., isolated from a cave soil.</title>
        <authorList>
            <person name="Narsing Rao M.P."/>
            <person name="Zhang H."/>
            <person name="Dong Z.-Y."/>
            <person name="Niu X.-K."/>
            <person name="Zhang K."/>
            <person name="Fang B.-Z."/>
            <person name="Kang Y.-Q."/>
            <person name="Xiao M."/>
            <person name="Li W.-J."/>
        </authorList>
    </citation>
    <scope>NUCLEOTIDE SEQUENCE [LARGE SCALE GENOMIC DNA]</scope>
    <source>
        <strain evidence="4 5">SYSU K30002</strain>
    </source>
</reference>